<dbReference type="SUPFAM" id="SSF48179">
    <property type="entry name" value="6-phosphogluconate dehydrogenase C-terminal domain-like"/>
    <property type="match status" value="1"/>
</dbReference>
<evidence type="ECO:0000259" key="5">
    <source>
        <dbReference type="Pfam" id="PF03446"/>
    </source>
</evidence>
<dbReference type="Gene3D" id="1.10.1040.10">
    <property type="entry name" value="N-(1-d-carboxylethyl)-l-norvaline Dehydrogenase, domain 2"/>
    <property type="match status" value="1"/>
</dbReference>
<keyword evidence="2" id="KW-0560">Oxidoreductase</keyword>
<dbReference type="InterPro" id="IPR036291">
    <property type="entry name" value="NAD(P)-bd_dom_sf"/>
</dbReference>
<sequence>MTVGWMGLGLMGERMVKRVATLGEDVIAYNRTPKRMENLPAHVRIAGDPREVAAAARVTFLMLADASAVESVLFASGALDAMKQGSIVVNMSTVGVDESIRIAERVEARGVGYVESPVLGTTKPAEEGKLVALVAGAEPHVETVLPYLNTMAHVIHRLGNVGNGSAMKLMVNYLLAMSMLTLGEALAFADRAGFDVHTALDVLSTSSVWPGVYAGKRAMIEAGDFDPQFPVKHLSKDVRLFTDISGHWRARTPIAGLARDLLRRAAQGPFAELDMAALTAWFRDDGRGPSEGR</sequence>
<keyword evidence="3" id="KW-0520">NAD</keyword>
<dbReference type="GO" id="GO:0050661">
    <property type="term" value="F:NADP binding"/>
    <property type="evidence" value="ECO:0007669"/>
    <property type="project" value="InterPro"/>
</dbReference>
<dbReference type="SUPFAM" id="SSF51735">
    <property type="entry name" value="NAD(P)-binding Rossmann-fold domains"/>
    <property type="match status" value="1"/>
</dbReference>
<dbReference type="Proteomes" id="UP000186156">
    <property type="component" value="Unassembled WGS sequence"/>
</dbReference>
<evidence type="ECO:0000256" key="4">
    <source>
        <dbReference type="PIRSR" id="PIRSR000103-1"/>
    </source>
</evidence>
<dbReference type="OrthoDB" id="9786703at2"/>
<dbReference type="PIRSF" id="PIRSF000103">
    <property type="entry name" value="HIBADH"/>
    <property type="match status" value="1"/>
</dbReference>
<feature type="domain" description="6-phosphogluconate dehydrogenase NADP-binding" evidence="5">
    <location>
        <begin position="2"/>
        <end position="156"/>
    </location>
</feature>
<evidence type="ECO:0000313" key="7">
    <source>
        <dbReference type="EMBL" id="SIS64778.1"/>
    </source>
</evidence>
<evidence type="ECO:0000256" key="1">
    <source>
        <dbReference type="ARBA" id="ARBA00009080"/>
    </source>
</evidence>
<dbReference type="InterPro" id="IPR006115">
    <property type="entry name" value="6PGDH_NADP-bd"/>
</dbReference>
<dbReference type="Gene3D" id="3.40.50.720">
    <property type="entry name" value="NAD(P)-binding Rossmann-like Domain"/>
    <property type="match status" value="1"/>
</dbReference>
<evidence type="ECO:0000259" key="6">
    <source>
        <dbReference type="Pfam" id="PF14833"/>
    </source>
</evidence>
<gene>
    <name evidence="7" type="ORF">SAMN05421799_102169</name>
</gene>
<dbReference type="InterPro" id="IPR015815">
    <property type="entry name" value="HIBADH-related"/>
</dbReference>
<dbReference type="InterPro" id="IPR008927">
    <property type="entry name" value="6-PGluconate_DH-like_C_sf"/>
</dbReference>
<dbReference type="Pfam" id="PF14833">
    <property type="entry name" value="NAD_binding_11"/>
    <property type="match status" value="1"/>
</dbReference>
<dbReference type="InterPro" id="IPR013328">
    <property type="entry name" value="6PGD_dom2"/>
</dbReference>
<dbReference type="AlphaFoldDB" id="A0A1N7KT46"/>
<accession>A0A1N7KT46</accession>
<dbReference type="GO" id="GO:0051287">
    <property type="term" value="F:NAD binding"/>
    <property type="evidence" value="ECO:0007669"/>
    <property type="project" value="InterPro"/>
</dbReference>
<dbReference type="GO" id="GO:0016491">
    <property type="term" value="F:oxidoreductase activity"/>
    <property type="evidence" value="ECO:0007669"/>
    <property type="project" value="UniProtKB-KW"/>
</dbReference>
<evidence type="ECO:0000256" key="2">
    <source>
        <dbReference type="ARBA" id="ARBA00023002"/>
    </source>
</evidence>
<dbReference type="InterPro" id="IPR051265">
    <property type="entry name" value="HIBADH-related_NP60_sf"/>
</dbReference>
<protein>
    <submittedName>
        <fullName evidence="7">Glyoxylate/succinic semialdehyde reductase</fullName>
    </submittedName>
</protein>
<name>A0A1N7KT46_9BACL</name>
<reference evidence="8" key="1">
    <citation type="submission" date="2017-01" db="EMBL/GenBank/DDBJ databases">
        <authorList>
            <person name="Varghese N."/>
            <person name="Submissions S."/>
        </authorList>
    </citation>
    <scope>NUCLEOTIDE SEQUENCE [LARGE SCALE GENOMIC DNA]</scope>
    <source>
        <strain evidence="8">DSM 16176</strain>
    </source>
</reference>
<comment type="similarity">
    <text evidence="1">Belongs to the HIBADH-related family.</text>
</comment>
<dbReference type="Pfam" id="PF03446">
    <property type="entry name" value="NAD_binding_2"/>
    <property type="match status" value="1"/>
</dbReference>
<feature type="domain" description="3-hydroxyisobutyrate dehydrogenase-like NAD-binding" evidence="6">
    <location>
        <begin position="162"/>
        <end position="279"/>
    </location>
</feature>
<keyword evidence="8" id="KW-1185">Reference proteome</keyword>
<dbReference type="PANTHER" id="PTHR43580:SF2">
    <property type="entry name" value="CYTOKINE-LIKE NUCLEAR FACTOR N-PAC"/>
    <property type="match status" value="1"/>
</dbReference>
<dbReference type="InterPro" id="IPR029154">
    <property type="entry name" value="HIBADH-like_NADP-bd"/>
</dbReference>
<dbReference type="EMBL" id="FTOO01000002">
    <property type="protein sequence ID" value="SIS64778.1"/>
    <property type="molecule type" value="Genomic_DNA"/>
</dbReference>
<dbReference type="RefSeq" id="WP_076345005.1">
    <property type="nucleotide sequence ID" value="NZ_FTOO01000002.1"/>
</dbReference>
<proteinExistence type="inferred from homology"/>
<evidence type="ECO:0000313" key="8">
    <source>
        <dbReference type="Proteomes" id="UP000186156"/>
    </source>
</evidence>
<organism evidence="7 8">
    <name type="scientific">Alicyclobacillus vulcanalis</name>
    <dbReference type="NCBI Taxonomy" id="252246"/>
    <lineage>
        <taxon>Bacteria</taxon>
        <taxon>Bacillati</taxon>
        <taxon>Bacillota</taxon>
        <taxon>Bacilli</taxon>
        <taxon>Bacillales</taxon>
        <taxon>Alicyclobacillaceae</taxon>
        <taxon>Alicyclobacillus</taxon>
    </lineage>
</organism>
<evidence type="ECO:0000256" key="3">
    <source>
        <dbReference type="ARBA" id="ARBA00023027"/>
    </source>
</evidence>
<dbReference type="PANTHER" id="PTHR43580">
    <property type="entry name" value="OXIDOREDUCTASE GLYR1-RELATED"/>
    <property type="match status" value="1"/>
</dbReference>
<feature type="active site" evidence="4">
    <location>
        <position position="168"/>
    </location>
</feature>
<dbReference type="STRING" id="252246.SAMN05421799_102169"/>